<name>A0A523THT5_UNCAE</name>
<feature type="site" description="Interaction with DNA" evidence="10">
    <location>
        <position position="312"/>
    </location>
</feature>
<evidence type="ECO:0000256" key="8">
    <source>
        <dbReference type="ARBA" id="ARBA00023125"/>
    </source>
</evidence>
<dbReference type="Gene3D" id="2.70.20.10">
    <property type="entry name" value="Topoisomerase I, domain 3"/>
    <property type="match status" value="1"/>
</dbReference>
<feature type="domain" description="Toprim" evidence="11">
    <location>
        <begin position="15"/>
        <end position="124"/>
    </location>
</feature>
<dbReference type="PROSITE" id="PS52039">
    <property type="entry name" value="TOPO_IA_2"/>
    <property type="match status" value="1"/>
</dbReference>
<feature type="site" description="Interaction with DNA" evidence="10">
    <location>
        <position position="165"/>
    </location>
</feature>
<evidence type="ECO:0000259" key="11">
    <source>
        <dbReference type="PROSITE" id="PS50880"/>
    </source>
</evidence>
<dbReference type="PROSITE" id="PS00396">
    <property type="entry name" value="TOPO_IA_1"/>
    <property type="match status" value="1"/>
</dbReference>
<feature type="site" description="Interaction with DNA" evidence="10">
    <location>
        <position position="150"/>
    </location>
</feature>
<comment type="caution">
    <text evidence="13">The sequence shown here is derived from an EMBL/GenBank/DDBJ whole genome shotgun (WGS) entry which is preliminary data.</text>
</comment>
<dbReference type="InterPro" id="IPR028612">
    <property type="entry name" value="Topoisom_1_IA"/>
</dbReference>
<evidence type="ECO:0000313" key="14">
    <source>
        <dbReference type="Proteomes" id="UP000316517"/>
    </source>
</evidence>
<dbReference type="PANTHER" id="PTHR42785:SF1">
    <property type="entry name" value="DNA TOPOISOMERASE"/>
    <property type="match status" value="1"/>
</dbReference>
<dbReference type="SUPFAM" id="SSF57783">
    <property type="entry name" value="Zinc beta-ribbon"/>
    <property type="match status" value="1"/>
</dbReference>
<feature type="site" description="Interaction with DNA" evidence="10">
    <location>
        <position position="149"/>
    </location>
</feature>
<evidence type="ECO:0000256" key="2">
    <source>
        <dbReference type="ARBA" id="ARBA00009446"/>
    </source>
</evidence>
<keyword evidence="8 10" id="KW-0238">DNA-binding</keyword>
<feature type="site" description="Interaction with DNA" evidence="10">
    <location>
        <position position="497"/>
    </location>
</feature>
<dbReference type="GO" id="GO:0003917">
    <property type="term" value="F:DNA topoisomerase type I (single strand cut, ATP-independent) activity"/>
    <property type="evidence" value="ECO:0007669"/>
    <property type="project" value="UniProtKB-UniRule"/>
</dbReference>
<dbReference type="Gene3D" id="3.30.65.10">
    <property type="entry name" value="Bacterial Topoisomerase I, domain 1"/>
    <property type="match status" value="2"/>
</dbReference>
<feature type="site" description="Interaction with DNA" evidence="10">
    <location>
        <position position="45"/>
    </location>
</feature>
<dbReference type="InterPro" id="IPR023405">
    <property type="entry name" value="Topo_IA_core_domain"/>
</dbReference>
<accession>A0A523THT5</accession>
<gene>
    <name evidence="10 13" type="primary">topA</name>
    <name evidence="13" type="ORF">E3J68_01225</name>
</gene>
<evidence type="ECO:0000256" key="9">
    <source>
        <dbReference type="ARBA" id="ARBA00023235"/>
    </source>
</evidence>
<evidence type="ECO:0000256" key="6">
    <source>
        <dbReference type="ARBA" id="ARBA00022842"/>
    </source>
</evidence>
<dbReference type="GO" id="GO:0008270">
    <property type="term" value="F:zinc ion binding"/>
    <property type="evidence" value="ECO:0007669"/>
    <property type="project" value="UniProtKB-KW"/>
</dbReference>
<dbReference type="InterPro" id="IPR013826">
    <property type="entry name" value="Topo_IA_cen_sub3"/>
</dbReference>
<organism evidence="13 14">
    <name type="scientific">Aerophobetes bacterium</name>
    <dbReference type="NCBI Taxonomy" id="2030807"/>
    <lineage>
        <taxon>Bacteria</taxon>
        <taxon>Candidatus Aerophobota</taxon>
    </lineage>
</organism>
<feature type="site" description="Interaction with DNA" evidence="10">
    <location>
        <position position="158"/>
    </location>
</feature>
<dbReference type="GO" id="GO:0003677">
    <property type="term" value="F:DNA binding"/>
    <property type="evidence" value="ECO:0007669"/>
    <property type="project" value="UniProtKB-KW"/>
</dbReference>
<dbReference type="Pfam" id="PF01751">
    <property type="entry name" value="Toprim"/>
    <property type="match status" value="1"/>
</dbReference>
<reference evidence="13 14" key="1">
    <citation type="submission" date="2019-03" db="EMBL/GenBank/DDBJ databases">
        <title>Metabolic potential of uncultured bacteria and archaea associated with petroleum seepage in deep-sea sediments.</title>
        <authorList>
            <person name="Dong X."/>
            <person name="Hubert C."/>
        </authorList>
    </citation>
    <scope>NUCLEOTIDE SEQUENCE [LARGE SCALE GENOMIC DNA]</scope>
    <source>
        <strain evidence="13">E44_bin3</strain>
    </source>
</reference>
<dbReference type="InterPro" id="IPR013825">
    <property type="entry name" value="Topo_IA_cen_sub2"/>
</dbReference>
<evidence type="ECO:0000259" key="12">
    <source>
        <dbReference type="PROSITE" id="PS52039"/>
    </source>
</evidence>
<dbReference type="Gene3D" id="1.10.460.10">
    <property type="entry name" value="Topoisomerase I, domain 2"/>
    <property type="match status" value="1"/>
</dbReference>
<dbReference type="Gene3D" id="1.10.290.10">
    <property type="entry name" value="Topoisomerase I, domain 4"/>
    <property type="match status" value="1"/>
</dbReference>
<dbReference type="AlphaFoldDB" id="A0A523THT5"/>
<comment type="similarity">
    <text evidence="2 10">Belongs to the type IA topoisomerase family.</text>
</comment>
<dbReference type="InterPro" id="IPR013497">
    <property type="entry name" value="Topo_IA_cen"/>
</dbReference>
<dbReference type="SMART" id="SM00436">
    <property type="entry name" value="TOP1Bc"/>
    <property type="match status" value="1"/>
</dbReference>
<keyword evidence="5" id="KW-0862">Zinc</keyword>
<dbReference type="SUPFAM" id="SSF56712">
    <property type="entry name" value="Prokaryotic type I DNA topoisomerase"/>
    <property type="match status" value="1"/>
</dbReference>
<dbReference type="HAMAP" id="MF_00952">
    <property type="entry name" value="Topoisom_1_prok"/>
    <property type="match status" value="1"/>
</dbReference>
<keyword evidence="3" id="KW-0479">Metal-binding</keyword>
<comment type="function">
    <text evidence="10">Releases the supercoiling and torsional tension of DNA, which is introduced during the DNA replication and transcription, by transiently cleaving and rejoining one strand of the DNA duplex. Introduces a single-strand break via transesterification at a target site in duplex DNA. The scissile phosphodiester is attacked by the catalytic tyrosine of the enzyme, resulting in the formation of a DNA-(5'-phosphotyrosyl)-enzyme intermediate and the expulsion of a 3'-OH DNA strand. The free DNA strand then undergoes passage around the unbroken strand, thus removing DNA supercoils. Finally, in the religation step, the DNA 3'-OH attacks the covalent intermediate to expel the active-site tyrosine and restore the DNA phosphodiester backbone.</text>
</comment>
<evidence type="ECO:0000256" key="3">
    <source>
        <dbReference type="ARBA" id="ARBA00022723"/>
    </source>
</evidence>
<dbReference type="PROSITE" id="PS50880">
    <property type="entry name" value="TOPRIM"/>
    <property type="match status" value="1"/>
</dbReference>
<dbReference type="Gene3D" id="3.40.50.140">
    <property type="match status" value="1"/>
</dbReference>
<dbReference type="InterPro" id="IPR000380">
    <property type="entry name" value="Topo_IA"/>
</dbReference>
<dbReference type="Pfam" id="PF01131">
    <property type="entry name" value="Topoisom_bac"/>
    <property type="match status" value="1"/>
</dbReference>
<dbReference type="Pfam" id="PF01396">
    <property type="entry name" value="Zn_ribbon_Top1"/>
    <property type="match status" value="2"/>
</dbReference>
<dbReference type="EC" id="5.6.2.1" evidence="10"/>
<dbReference type="EMBL" id="SOJT01000059">
    <property type="protein sequence ID" value="TET29883.1"/>
    <property type="molecule type" value="Genomic_DNA"/>
</dbReference>
<evidence type="ECO:0000256" key="1">
    <source>
        <dbReference type="ARBA" id="ARBA00000213"/>
    </source>
</evidence>
<dbReference type="CDD" id="cd00186">
    <property type="entry name" value="TOP1Ac"/>
    <property type="match status" value="1"/>
</dbReference>
<dbReference type="PRINTS" id="PR00417">
    <property type="entry name" value="PRTPISMRASEI"/>
</dbReference>
<feature type="domain" description="Topo IA-type catalytic" evidence="12">
    <location>
        <begin position="139"/>
        <end position="566"/>
    </location>
</feature>
<feature type="region of interest" description="Interaction with DNA" evidence="10">
    <location>
        <begin position="173"/>
        <end position="178"/>
    </location>
</feature>
<proteinExistence type="inferred from homology"/>
<dbReference type="SMART" id="SM00493">
    <property type="entry name" value="TOPRIM"/>
    <property type="match status" value="1"/>
</dbReference>
<dbReference type="Proteomes" id="UP000316517">
    <property type="component" value="Unassembled WGS sequence"/>
</dbReference>
<feature type="site" description="Interaction with DNA" evidence="10">
    <location>
        <position position="153"/>
    </location>
</feature>
<dbReference type="InterPro" id="IPR013824">
    <property type="entry name" value="Topo_IA_cen_sub1"/>
</dbReference>
<evidence type="ECO:0000313" key="13">
    <source>
        <dbReference type="EMBL" id="TET29883.1"/>
    </source>
</evidence>
<sequence length="721" mass="82217">MEESSSKKRKPEVAKNLVIVESGAKAKTIEKILGPSFKVESCYGHIKDLPKKKLGVDIENNFEPTYQIIPGKGKILKKLKTLSKKMDEIYLATDLDREGEAISWHLSQELSHPKKVRIVFNQVTREALKRAVENPADIDMGKVDAQQGRRVLDRLVGYKISPLLWKKVKRGLSAGRVQSIAVRLICEREEEIEKFSFMEYWTISAKFSPSGKARSLQAKLYSLEGKKVKISREEEAEKHAEKIGKAAFRVAGWEEKEKTRSPSPPFTTSTLQQVAGYQLGFSSAKTMKLAQDLYEGQDIGGKERVGLITYMRTDSMRIAKEAQLEARNFLKDEYPKEFIPQRIPIYKNRKSSQDAHEAIRPTKVSRTPASVKNYLSKDHLKLYALIWKRFLASQMEKALIKTSTLDIQGGEYIFKAQATEVKFPGFMRVYKEKAEKESLLPRLKKGAKLKLKEITSRQEFTQPPSRYTEASLVKTLEEKGIGRPSTYVPTISTIRQRRYVNWDRGVLIPTPLARVVTELLVENFSTILDTEFTARMEEGLDTVETGKKKWNRLVEEFYKHFEKELTAAESAMRDVKKEGLKIPETRCKMCGGRMTLKFGRWGEFLACSNYPDCKNTLPVMKKIGVRCPSPGCKGEIIERTSHKGKVFYGCSRFPECRFGSPGEPIDKSCPHCNGPYLVRFRDGFKCPACKKTLKDEIVMKRRIGKIPYKIIKKGSNETRVG</sequence>
<evidence type="ECO:0000256" key="10">
    <source>
        <dbReference type="HAMAP-Rule" id="MF_00952"/>
    </source>
</evidence>
<dbReference type="GO" id="GO:0006265">
    <property type="term" value="P:DNA topological change"/>
    <property type="evidence" value="ECO:0007669"/>
    <property type="project" value="UniProtKB-UniRule"/>
</dbReference>
<dbReference type="InterPro" id="IPR023406">
    <property type="entry name" value="Topo_IA_AS"/>
</dbReference>
<dbReference type="InterPro" id="IPR003601">
    <property type="entry name" value="Topo_IA_2"/>
</dbReference>
<dbReference type="PANTHER" id="PTHR42785">
    <property type="entry name" value="DNA TOPOISOMERASE, TYPE IA, CORE"/>
    <property type="match status" value="1"/>
</dbReference>
<dbReference type="InterPro" id="IPR005733">
    <property type="entry name" value="TopoI_bac-type"/>
</dbReference>
<feature type="active site" description="O-(5'-phospho-DNA)-tyrosine intermediate" evidence="10">
    <location>
        <position position="310"/>
    </location>
</feature>
<evidence type="ECO:0000256" key="7">
    <source>
        <dbReference type="ARBA" id="ARBA00023029"/>
    </source>
</evidence>
<comment type="subunit">
    <text evidence="10">Monomer.</text>
</comment>
<evidence type="ECO:0000256" key="4">
    <source>
        <dbReference type="ARBA" id="ARBA00022771"/>
    </source>
</evidence>
<dbReference type="InterPro" id="IPR013498">
    <property type="entry name" value="Topo_IA_Znf"/>
</dbReference>
<protein>
    <recommendedName>
        <fullName evidence="10">DNA topoisomerase 1</fullName>
        <ecNumber evidence="10">5.6.2.1</ecNumber>
    </recommendedName>
    <alternativeName>
        <fullName evidence="10">DNA topoisomerase I</fullName>
    </alternativeName>
</protein>
<keyword evidence="9 10" id="KW-0413">Isomerase</keyword>
<keyword evidence="4" id="KW-0863">Zinc-finger</keyword>
<dbReference type="GO" id="GO:0005694">
    <property type="term" value="C:chromosome"/>
    <property type="evidence" value="ECO:0007669"/>
    <property type="project" value="InterPro"/>
</dbReference>
<dbReference type="InterPro" id="IPR006171">
    <property type="entry name" value="TOPRIM_dom"/>
</dbReference>
<dbReference type="SMART" id="SM00437">
    <property type="entry name" value="TOP1Ac"/>
    <property type="match status" value="1"/>
</dbReference>
<keyword evidence="7 10" id="KW-0799">Topoisomerase</keyword>
<keyword evidence="6" id="KW-0460">Magnesium</keyword>
<dbReference type="InterPro" id="IPR003602">
    <property type="entry name" value="Topo_IA_DNA-bd_dom"/>
</dbReference>
<evidence type="ECO:0000256" key="5">
    <source>
        <dbReference type="ARBA" id="ARBA00022833"/>
    </source>
</evidence>
<comment type="catalytic activity">
    <reaction evidence="1 10">
        <text>ATP-independent breakage of single-stranded DNA, followed by passage and rejoining.</text>
        <dbReference type="EC" id="5.6.2.1"/>
    </reaction>
</comment>
<dbReference type="NCBIfam" id="TIGR01051">
    <property type="entry name" value="topA_bact"/>
    <property type="match status" value="1"/>
</dbReference>